<dbReference type="FunFam" id="3.30.310.50:FF:000003">
    <property type="entry name" value="Phosphoacetylglucosamine mutase"/>
    <property type="match status" value="1"/>
</dbReference>
<protein>
    <recommendedName>
        <fullName evidence="5">phosphoacetylglucosamine mutase</fullName>
        <ecNumber evidence="5">5.4.2.3</ecNumber>
    </recommendedName>
    <alternativeName>
        <fullName evidence="13">Acetylglucosamine phosphomutase</fullName>
    </alternativeName>
    <alternativeName>
        <fullName evidence="12">N-acetylglucosamine-phosphate mutase</fullName>
    </alternativeName>
</protein>
<feature type="domain" description="Phosphoacetylglucosamine mutase AMG1" evidence="20">
    <location>
        <begin position="530"/>
        <end position="631"/>
    </location>
</feature>
<keyword evidence="9" id="KW-0413">Isomerase</keyword>
<dbReference type="AlphaFoldDB" id="A0A9W4P579"/>
<evidence type="ECO:0000259" key="18">
    <source>
        <dbReference type="Pfam" id="PF02878"/>
    </source>
</evidence>
<comment type="function">
    <text evidence="14">Catalyzes the conversion of GlcNAc-6-P into GlcNAc-1-P during the synthesis of uridine diphosphate/UDP-GlcNAc, which is a biosynthetic precursor of chitin and also supplies the amino sugars for N-linked oligosaccharides of glycoproteins.</text>
</comment>
<evidence type="ECO:0000256" key="5">
    <source>
        <dbReference type="ARBA" id="ARBA00012731"/>
    </source>
</evidence>
<feature type="transmembrane region" description="Helical" evidence="15">
    <location>
        <begin position="238"/>
        <end position="258"/>
    </location>
</feature>
<dbReference type="GO" id="GO:0071555">
    <property type="term" value="P:cell wall organization"/>
    <property type="evidence" value="ECO:0007669"/>
    <property type="project" value="UniProtKB-KW"/>
</dbReference>
<evidence type="ECO:0000256" key="16">
    <source>
        <dbReference type="SAM" id="SignalP"/>
    </source>
</evidence>
<comment type="cofactor">
    <cofactor evidence="2">
        <name>Mg(2+)</name>
        <dbReference type="ChEBI" id="CHEBI:18420"/>
    </cofactor>
</comment>
<keyword evidence="11" id="KW-0961">Cell wall biogenesis/degradation</keyword>
<feature type="transmembrane region" description="Helical" evidence="15">
    <location>
        <begin position="270"/>
        <end position="289"/>
    </location>
</feature>
<keyword evidence="8" id="KW-0460">Magnesium</keyword>
<dbReference type="OrthoDB" id="1928at2759"/>
<dbReference type="GO" id="GO:0004610">
    <property type="term" value="F:phosphoacetylglucosamine mutase activity"/>
    <property type="evidence" value="ECO:0007669"/>
    <property type="project" value="UniProtKB-EC"/>
</dbReference>
<dbReference type="InterPro" id="IPR007217">
    <property type="entry name" value="Per1-like"/>
</dbReference>
<feature type="transmembrane region" description="Helical" evidence="15">
    <location>
        <begin position="211"/>
        <end position="232"/>
    </location>
</feature>
<comment type="pathway">
    <text evidence="3">Nucleotide-sugar biosynthesis; UDP-N-acetyl-alpha-D-glucosamine biosynthesis; N-acetyl-alpha-D-glucosamine 1-phosphate from alpha-D-glucosamine 6-phosphate (route I): step 2/2.</text>
</comment>
<keyword evidence="15" id="KW-1133">Transmembrane helix</keyword>
<evidence type="ECO:0000259" key="20">
    <source>
        <dbReference type="Pfam" id="PF21405"/>
    </source>
</evidence>
<evidence type="ECO:0000256" key="13">
    <source>
        <dbReference type="ARBA" id="ARBA00032065"/>
    </source>
</evidence>
<keyword evidence="10" id="KW-0119">Carbohydrate metabolism</keyword>
<proteinExistence type="inferred from homology"/>
<gene>
    <name evidence="21" type="ORF">PEGY_LOCUS5050</name>
</gene>
<evidence type="ECO:0000256" key="6">
    <source>
        <dbReference type="ARBA" id="ARBA00022553"/>
    </source>
</evidence>
<dbReference type="GO" id="GO:0005975">
    <property type="term" value="P:carbohydrate metabolic process"/>
    <property type="evidence" value="ECO:0007669"/>
    <property type="project" value="InterPro"/>
</dbReference>
<evidence type="ECO:0000256" key="11">
    <source>
        <dbReference type="ARBA" id="ARBA00023316"/>
    </source>
</evidence>
<dbReference type="Gene3D" id="3.40.120.10">
    <property type="entry name" value="Alpha-D-Glucose-1,6-Bisphosphate, subunit A, domain 3"/>
    <property type="match status" value="2"/>
</dbReference>
<dbReference type="Pfam" id="PF21405">
    <property type="entry name" value="AMG1_II"/>
    <property type="match status" value="1"/>
</dbReference>
<comment type="catalytic activity">
    <reaction evidence="1">
        <text>N-acetyl-alpha-D-glucosamine 1-phosphate = N-acetyl-D-glucosamine 6-phosphate</text>
        <dbReference type="Rhea" id="RHEA:23804"/>
        <dbReference type="ChEBI" id="CHEBI:57513"/>
        <dbReference type="ChEBI" id="CHEBI:57776"/>
        <dbReference type="EC" id="5.4.2.3"/>
    </reaction>
</comment>
<dbReference type="InterPro" id="IPR049023">
    <property type="entry name" value="AMG1_II"/>
</dbReference>
<evidence type="ECO:0000256" key="9">
    <source>
        <dbReference type="ARBA" id="ARBA00023235"/>
    </source>
</evidence>
<feature type="signal peptide" evidence="16">
    <location>
        <begin position="1"/>
        <end position="28"/>
    </location>
</feature>
<feature type="transmembrane region" description="Helical" evidence="15">
    <location>
        <begin position="106"/>
        <end position="124"/>
    </location>
</feature>
<dbReference type="GO" id="GO:0000287">
    <property type="term" value="F:magnesium ion binding"/>
    <property type="evidence" value="ECO:0007669"/>
    <property type="project" value="InterPro"/>
</dbReference>
<evidence type="ECO:0000256" key="2">
    <source>
        <dbReference type="ARBA" id="ARBA00001946"/>
    </source>
</evidence>
<dbReference type="Proteomes" id="UP001154252">
    <property type="component" value="Unassembled WGS sequence"/>
</dbReference>
<dbReference type="InterPro" id="IPR005844">
    <property type="entry name" value="A-D-PHexomutase_a/b/a-I"/>
</dbReference>
<dbReference type="FunFam" id="3.40.120.10:FF:000023">
    <property type="entry name" value="Phosphoacetylglucosamine mutase"/>
    <property type="match status" value="1"/>
</dbReference>
<dbReference type="PANTHER" id="PTHR45955">
    <property type="entry name" value="PHOSPHOACETYLGLUCOSAMINE MUTASE"/>
    <property type="match status" value="1"/>
</dbReference>
<evidence type="ECO:0000313" key="21">
    <source>
        <dbReference type="EMBL" id="CAG8898281.1"/>
    </source>
</evidence>
<keyword evidence="6" id="KW-0597">Phosphoprotein</keyword>
<dbReference type="Gene3D" id="3.30.310.50">
    <property type="entry name" value="Alpha-D-phosphohexomutase, C-terminal domain"/>
    <property type="match status" value="1"/>
</dbReference>
<dbReference type="PANTHER" id="PTHR45955:SF1">
    <property type="entry name" value="PHOSPHOACETYLGLUCOSAMINE MUTASE"/>
    <property type="match status" value="1"/>
</dbReference>
<dbReference type="InterPro" id="IPR036900">
    <property type="entry name" value="A-D-PHexomutase_C_sf"/>
</dbReference>
<feature type="chain" id="PRO_5040887350" description="phosphoacetylglucosamine mutase" evidence="16">
    <location>
        <begin position="29"/>
        <end position="882"/>
    </location>
</feature>
<dbReference type="GO" id="GO:0006048">
    <property type="term" value="P:UDP-N-acetylglucosamine biosynthetic process"/>
    <property type="evidence" value="ECO:0007669"/>
    <property type="project" value="TreeGrafter"/>
</dbReference>
<dbReference type="GO" id="GO:0016020">
    <property type="term" value="C:membrane"/>
    <property type="evidence" value="ECO:0007669"/>
    <property type="project" value="GOC"/>
</dbReference>
<keyword evidence="7" id="KW-0479">Metal-binding</keyword>
<dbReference type="InterPro" id="IPR049022">
    <property type="entry name" value="AMG1_III"/>
</dbReference>
<organism evidence="21 22">
    <name type="scientific">Penicillium egyptiacum</name>
    <dbReference type="NCBI Taxonomy" id="1303716"/>
    <lineage>
        <taxon>Eukaryota</taxon>
        <taxon>Fungi</taxon>
        <taxon>Dikarya</taxon>
        <taxon>Ascomycota</taxon>
        <taxon>Pezizomycotina</taxon>
        <taxon>Eurotiomycetes</taxon>
        <taxon>Eurotiomycetidae</taxon>
        <taxon>Eurotiales</taxon>
        <taxon>Aspergillaceae</taxon>
        <taxon>Penicillium</taxon>
    </lineage>
</organism>
<comment type="similarity">
    <text evidence="4">Belongs to the phosphohexose mutase family.</text>
</comment>
<feature type="transmembrane region" description="Helical" evidence="15">
    <location>
        <begin position="176"/>
        <end position="199"/>
    </location>
</feature>
<accession>A0A9W4P579</accession>
<reference evidence="21" key="1">
    <citation type="submission" date="2021-07" db="EMBL/GenBank/DDBJ databases">
        <authorList>
            <person name="Branca A.L. A."/>
        </authorList>
    </citation>
    <scope>NUCLEOTIDE SEQUENCE</scope>
</reference>
<evidence type="ECO:0000256" key="8">
    <source>
        <dbReference type="ARBA" id="ARBA00022842"/>
    </source>
</evidence>
<dbReference type="EC" id="5.4.2.3" evidence="5"/>
<comment type="caution">
    <text evidence="21">The sequence shown here is derived from an EMBL/GenBank/DDBJ whole genome shotgun (WGS) entry which is preliminary data.</text>
</comment>
<dbReference type="InterPro" id="IPR005843">
    <property type="entry name" value="A-D-PHexomutase_C"/>
</dbReference>
<dbReference type="EMBL" id="CAJVRC010000863">
    <property type="protein sequence ID" value="CAG8898281.1"/>
    <property type="molecule type" value="Genomic_DNA"/>
</dbReference>
<feature type="transmembrane region" description="Helical" evidence="15">
    <location>
        <begin position="145"/>
        <end position="164"/>
    </location>
</feature>
<dbReference type="InterPro" id="IPR016066">
    <property type="entry name" value="A-D-PHexomutase_CS"/>
</dbReference>
<keyword evidence="16" id="KW-0732">Signal</keyword>
<evidence type="ECO:0000256" key="7">
    <source>
        <dbReference type="ARBA" id="ARBA00022723"/>
    </source>
</evidence>
<keyword evidence="15" id="KW-0472">Membrane</keyword>
<feature type="domain" description="Phosphoacetylglucosamine mutase AMG1" evidence="19">
    <location>
        <begin position="645"/>
        <end position="784"/>
    </location>
</feature>
<evidence type="ECO:0000259" key="17">
    <source>
        <dbReference type="Pfam" id="PF00408"/>
    </source>
</evidence>
<dbReference type="CDD" id="cd03086">
    <property type="entry name" value="PGM3"/>
    <property type="match status" value="1"/>
</dbReference>
<name>A0A9W4P579_9EURO</name>
<dbReference type="FunFam" id="3.40.120.10:FF:000013">
    <property type="entry name" value="Phosphoacetylglucosamine mutase"/>
    <property type="match status" value="1"/>
</dbReference>
<dbReference type="Pfam" id="PF04080">
    <property type="entry name" value="Per1"/>
    <property type="match status" value="1"/>
</dbReference>
<evidence type="ECO:0000256" key="3">
    <source>
        <dbReference type="ARBA" id="ARBA00004865"/>
    </source>
</evidence>
<evidence type="ECO:0000313" key="22">
    <source>
        <dbReference type="Proteomes" id="UP001154252"/>
    </source>
</evidence>
<keyword evidence="15" id="KW-0812">Transmembrane</keyword>
<dbReference type="Pfam" id="PF21404">
    <property type="entry name" value="AMG1_III"/>
    <property type="match status" value="1"/>
</dbReference>
<evidence type="ECO:0000256" key="14">
    <source>
        <dbReference type="ARBA" id="ARBA00059527"/>
    </source>
</evidence>
<evidence type="ECO:0000256" key="1">
    <source>
        <dbReference type="ARBA" id="ARBA00000558"/>
    </source>
</evidence>
<keyword evidence="22" id="KW-1185">Reference proteome</keyword>
<sequence length="882" mass="98440">MNLGVGRVNLYTLFAFAFLASLIGRSNASLGDHLPDFKECVQVCTTENCQNGNSVLPLHHRLLLWTCPAECDYTCQHVITDRRVSRDPPMISPIVQFHGKWPFRRLLGMQEPFSVLFSFFNFAAHWHGMSRIQESIPAWHSLRPYYMMFGYIGLASWSFSVVFHMRDFPLTEKLDYWAAGANVLYGLYLAVVRIFRLDLENTPYRPTLRRLWTAICVLLYTLHVGYLTFWSWDYTYNMIANVVVGVIQNLMWTGFSIFRYQRLLKSWTAWPGMIVAWIIMAMSLELLDFPPWNGLIDAHSLWHLGTVVPAVWWYSTPLLFNFDFTRSFRAPILLKLLTAPSNQSHICAMASPAIKKAITEAALQYTKPEGKVFEYGTAGFRMKADLLNTVVFAVGLLASLRSKKLSGQWIGVMVTASHNPAEDNGVKLVDPMAEWEAYATRLANAPLDKIADVYDELIKEIDVKMTNPARVVFARDTRASGSRLVGVLNAALTATEVEFVDFKYMTTPQLHYVVRCKNTLGTQYEYGEPTEQGYYEKLANSFKKVMRGVKVQGSLTVDCANGVGGPKLRELMKYLNGIDIKVVNDDVINPDALNFDCGADYVKTKQRAPPSSKAAVLDRCASLDGDADRLVYYFLDESNVFRLLDGDRIATLAASFIGDLARNAGIASKLKIGVVQTAYANGASTDYVEKVLKLPIICTNTGVKHLHHAALRFDVGVYFEANGHGTVTFSENALKVIKNTEPQSPAQQHALESLQALTDLINQAVGDALSDALLVEAILAHKGWSPKEWLGTYTDLPSRLVRVEVNDRSIFKAYDAERKLESPPGLQGTIESLQSRYNKGRSFARASGTEDAVRVYAEAASRSEADDLATRVANAVSEAGSA</sequence>
<dbReference type="SUPFAM" id="SSF53738">
    <property type="entry name" value="Phosphoglucomutase, first 3 domains"/>
    <property type="match status" value="3"/>
</dbReference>
<dbReference type="GO" id="GO:0006506">
    <property type="term" value="P:GPI anchor biosynthetic process"/>
    <property type="evidence" value="ECO:0007669"/>
    <property type="project" value="InterPro"/>
</dbReference>
<feature type="domain" description="Alpha-D-phosphohexomutase C-terminal" evidence="17">
    <location>
        <begin position="800"/>
        <end position="874"/>
    </location>
</feature>
<feature type="domain" description="Alpha-D-phosphohexomutase alpha/beta/alpha" evidence="18">
    <location>
        <begin position="411"/>
        <end position="431"/>
    </location>
</feature>
<evidence type="ECO:0000256" key="4">
    <source>
        <dbReference type="ARBA" id="ARBA00010231"/>
    </source>
</evidence>
<dbReference type="Pfam" id="PF02878">
    <property type="entry name" value="PGM_PMM_I"/>
    <property type="match status" value="2"/>
</dbReference>
<dbReference type="InterPro" id="IPR016055">
    <property type="entry name" value="A-D-PHexomutase_a/b/a-I/II/III"/>
</dbReference>
<dbReference type="SUPFAM" id="SSF55957">
    <property type="entry name" value="Phosphoglucomutase, C-terminal domain"/>
    <property type="match status" value="1"/>
</dbReference>
<evidence type="ECO:0000256" key="15">
    <source>
        <dbReference type="SAM" id="Phobius"/>
    </source>
</evidence>
<feature type="domain" description="Alpha-D-phosphohexomutase alpha/beta/alpha" evidence="18">
    <location>
        <begin position="466"/>
        <end position="518"/>
    </location>
</feature>
<evidence type="ECO:0000256" key="12">
    <source>
        <dbReference type="ARBA" id="ARBA00031926"/>
    </source>
</evidence>
<dbReference type="PROSITE" id="PS00710">
    <property type="entry name" value="PGM_PMM"/>
    <property type="match status" value="1"/>
</dbReference>
<evidence type="ECO:0000256" key="10">
    <source>
        <dbReference type="ARBA" id="ARBA00023277"/>
    </source>
</evidence>
<dbReference type="Pfam" id="PF00408">
    <property type="entry name" value="PGM_PMM_IV"/>
    <property type="match status" value="1"/>
</dbReference>
<evidence type="ECO:0000259" key="19">
    <source>
        <dbReference type="Pfam" id="PF21404"/>
    </source>
</evidence>
<dbReference type="InterPro" id="IPR016657">
    <property type="entry name" value="PAGM"/>
</dbReference>